<gene>
    <name evidence="1" type="ORF">EVA_21915</name>
</gene>
<reference evidence="1" key="1">
    <citation type="journal article" date="2012" name="PLoS ONE">
        <title>Gene sets for utilization of primary and secondary nutrition supplies in the distal gut of endangered iberian lynx.</title>
        <authorList>
            <person name="Alcaide M."/>
            <person name="Messina E."/>
            <person name="Richter M."/>
            <person name="Bargiela R."/>
            <person name="Peplies J."/>
            <person name="Huws S.A."/>
            <person name="Newbold C.J."/>
            <person name="Golyshin P.N."/>
            <person name="Simon M.A."/>
            <person name="Lopez G."/>
            <person name="Yakimov M.M."/>
            <person name="Ferrer M."/>
        </authorList>
    </citation>
    <scope>NUCLEOTIDE SEQUENCE</scope>
</reference>
<comment type="caution">
    <text evidence="1">The sequence shown here is derived from an EMBL/GenBank/DDBJ whole genome shotgun (WGS) entry which is preliminary data.</text>
</comment>
<accession>J9F4Y9</accession>
<evidence type="ECO:0000313" key="1">
    <source>
        <dbReference type="EMBL" id="EJW89981.1"/>
    </source>
</evidence>
<dbReference type="EMBL" id="AMCI01009133">
    <property type="protein sequence ID" value="EJW89981.1"/>
    <property type="molecule type" value="Genomic_DNA"/>
</dbReference>
<sequence>MSNHDHCLYLIVPKGKQSVTDSVEKRSQLPYMGVFQFFEKLLVHNSTLNLEDVVIYFLLGFEGLLLYESFRFIA</sequence>
<protein>
    <submittedName>
        <fullName evidence="1">Uncharacterized protein</fullName>
    </submittedName>
</protein>
<organism evidence="1">
    <name type="scientific">gut metagenome</name>
    <dbReference type="NCBI Taxonomy" id="749906"/>
    <lineage>
        <taxon>unclassified sequences</taxon>
        <taxon>metagenomes</taxon>
        <taxon>organismal metagenomes</taxon>
    </lineage>
</organism>
<name>J9F4Y9_9ZZZZ</name>
<proteinExistence type="predicted"/>
<dbReference type="AlphaFoldDB" id="J9F4Y9"/>